<organism evidence="1 2">
    <name type="scientific">Brassica carinata</name>
    <name type="common">Ethiopian mustard</name>
    <name type="synonym">Abyssinian cabbage</name>
    <dbReference type="NCBI Taxonomy" id="52824"/>
    <lineage>
        <taxon>Eukaryota</taxon>
        <taxon>Viridiplantae</taxon>
        <taxon>Streptophyta</taxon>
        <taxon>Embryophyta</taxon>
        <taxon>Tracheophyta</taxon>
        <taxon>Spermatophyta</taxon>
        <taxon>Magnoliopsida</taxon>
        <taxon>eudicotyledons</taxon>
        <taxon>Gunneridae</taxon>
        <taxon>Pentapetalae</taxon>
        <taxon>rosids</taxon>
        <taxon>malvids</taxon>
        <taxon>Brassicales</taxon>
        <taxon>Brassicaceae</taxon>
        <taxon>Brassiceae</taxon>
        <taxon>Brassica</taxon>
    </lineage>
</organism>
<dbReference type="AlphaFoldDB" id="A0A8X7W1W2"/>
<reference evidence="1 2" key="1">
    <citation type="submission" date="2020-02" db="EMBL/GenBank/DDBJ databases">
        <authorList>
            <person name="Ma Q."/>
            <person name="Huang Y."/>
            <person name="Song X."/>
            <person name="Pei D."/>
        </authorList>
    </citation>
    <scope>NUCLEOTIDE SEQUENCE [LARGE SCALE GENOMIC DNA]</scope>
    <source>
        <strain evidence="1">Sxm20200214</strain>
        <tissue evidence="1">Leaf</tissue>
    </source>
</reference>
<name>A0A8X7W1W2_BRACI</name>
<proteinExistence type="predicted"/>
<comment type="caution">
    <text evidence="1">The sequence shown here is derived from an EMBL/GenBank/DDBJ whole genome shotgun (WGS) entry which is preliminary data.</text>
</comment>
<dbReference type="EMBL" id="JAAMPC010000003">
    <property type="protein sequence ID" value="KAG2320715.1"/>
    <property type="molecule type" value="Genomic_DNA"/>
</dbReference>
<protein>
    <submittedName>
        <fullName evidence="1">Uncharacterized protein</fullName>
    </submittedName>
</protein>
<keyword evidence="2" id="KW-1185">Reference proteome</keyword>
<sequence>MKLGGLVDYELNTSVRVKVIMLHKACDCPDSTPTAQSDLHQHKSPLRATTTGGYPIVTKHLTPSMRAMRNHQICFIKGLAAMAIHLVKEAPLLRLECVL</sequence>
<evidence type="ECO:0000313" key="1">
    <source>
        <dbReference type="EMBL" id="KAG2320715.1"/>
    </source>
</evidence>
<evidence type="ECO:0000313" key="2">
    <source>
        <dbReference type="Proteomes" id="UP000886595"/>
    </source>
</evidence>
<accession>A0A8X7W1W2</accession>
<dbReference type="Proteomes" id="UP000886595">
    <property type="component" value="Unassembled WGS sequence"/>
</dbReference>
<gene>
    <name evidence="1" type="ORF">Bca52824_013928</name>
</gene>